<dbReference type="HOGENOM" id="CLU_3014576_0_0_1"/>
<reference evidence="1 2" key="1">
    <citation type="journal article" date="2008" name="Nature">
        <title>The genome of Laccaria bicolor provides insights into mycorrhizal symbiosis.</title>
        <authorList>
            <person name="Martin F."/>
            <person name="Aerts A."/>
            <person name="Ahren D."/>
            <person name="Brun A."/>
            <person name="Danchin E.G.J."/>
            <person name="Duchaussoy F."/>
            <person name="Gibon J."/>
            <person name="Kohler A."/>
            <person name="Lindquist E."/>
            <person name="Pereda V."/>
            <person name="Salamov A."/>
            <person name="Shapiro H.J."/>
            <person name="Wuyts J."/>
            <person name="Blaudez D."/>
            <person name="Buee M."/>
            <person name="Brokstein P."/>
            <person name="Canbaeck B."/>
            <person name="Cohen D."/>
            <person name="Courty P.E."/>
            <person name="Coutinho P.M."/>
            <person name="Delaruelle C."/>
            <person name="Detter J.C."/>
            <person name="Deveau A."/>
            <person name="DiFazio S."/>
            <person name="Duplessis S."/>
            <person name="Fraissinet-Tachet L."/>
            <person name="Lucic E."/>
            <person name="Frey-Klett P."/>
            <person name="Fourrey C."/>
            <person name="Feussner I."/>
            <person name="Gay G."/>
            <person name="Grimwood J."/>
            <person name="Hoegger P.J."/>
            <person name="Jain P."/>
            <person name="Kilaru S."/>
            <person name="Labbe J."/>
            <person name="Lin Y.C."/>
            <person name="Legue V."/>
            <person name="Le Tacon F."/>
            <person name="Marmeisse R."/>
            <person name="Melayah D."/>
            <person name="Montanini B."/>
            <person name="Muratet M."/>
            <person name="Nehls U."/>
            <person name="Niculita-Hirzel H."/>
            <person name="Oudot-Le Secq M.P."/>
            <person name="Peter M."/>
            <person name="Quesneville H."/>
            <person name="Rajashekar B."/>
            <person name="Reich M."/>
            <person name="Rouhier N."/>
            <person name="Schmutz J."/>
            <person name="Yin T."/>
            <person name="Chalot M."/>
            <person name="Henrissat B."/>
            <person name="Kuees U."/>
            <person name="Lucas S."/>
            <person name="Van de Peer Y."/>
            <person name="Podila G.K."/>
            <person name="Polle A."/>
            <person name="Pukkila P.J."/>
            <person name="Richardson P.M."/>
            <person name="Rouze P."/>
            <person name="Sanders I.R."/>
            <person name="Stajich J.E."/>
            <person name="Tunlid A."/>
            <person name="Tuskan G."/>
            <person name="Grigoriev I.V."/>
        </authorList>
    </citation>
    <scope>NUCLEOTIDE SEQUENCE [LARGE SCALE GENOMIC DNA]</scope>
    <source>
        <strain evidence="2">S238N-H82 / ATCC MYA-4686</strain>
    </source>
</reference>
<dbReference type="AlphaFoldDB" id="B0DGV9"/>
<gene>
    <name evidence="1" type="ORF">LACBIDRAFT_300481</name>
</gene>
<evidence type="ECO:0000313" key="2">
    <source>
        <dbReference type="Proteomes" id="UP000001194"/>
    </source>
</evidence>
<organism evidence="2">
    <name type="scientific">Laccaria bicolor (strain S238N-H82 / ATCC MYA-4686)</name>
    <name type="common">Bicoloured deceiver</name>
    <name type="synonym">Laccaria laccata var. bicolor</name>
    <dbReference type="NCBI Taxonomy" id="486041"/>
    <lineage>
        <taxon>Eukaryota</taxon>
        <taxon>Fungi</taxon>
        <taxon>Dikarya</taxon>
        <taxon>Basidiomycota</taxon>
        <taxon>Agaricomycotina</taxon>
        <taxon>Agaricomycetes</taxon>
        <taxon>Agaricomycetidae</taxon>
        <taxon>Agaricales</taxon>
        <taxon>Agaricineae</taxon>
        <taxon>Hydnangiaceae</taxon>
        <taxon>Laccaria</taxon>
    </lineage>
</organism>
<accession>B0DGV9</accession>
<sequence>MPDLDALQKVTVLGAPTEPRLEARSGRWLSGCEFNSTVDIAVLLKLLQHSRRRKCP</sequence>
<protein>
    <submittedName>
        <fullName evidence="1">Predicted protein</fullName>
    </submittedName>
</protein>
<dbReference type="Proteomes" id="UP000001194">
    <property type="component" value="Unassembled WGS sequence"/>
</dbReference>
<dbReference type="KEGG" id="lbc:LACBIDRAFT_300481"/>
<dbReference type="EMBL" id="DS547109">
    <property type="protein sequence ID" value="EDR06216.1"/>
    <property type="molecule type" value="Genomic_DNA"/>
</dbReference>
<dbReference type="GeneID" id="6078736"/>
<name>B0DGV9_LACBS</name>
<evidence type="ECO:0000313" key="1">
    <source>
        <dbReference type="EMBL" id="EDR06216.1"/>
    </source>
</evidence>
<proteinExistence type="predicted"/>
<keyword evidence="2" id="KW-1185">Reference proteome</keyword>
<dbReference type="RefSeq" id="XP_001883077.1">
    <property type="nucleotide sequence ID" value="XM_001883042.1"/>
</dbReference>
<dbReference type="InParanoid" id="B0DGV9"/>